<name>A0A8J3CQE2_9PROT</name>
<accession>A0A8J3CQE2</accession>
<dbReference type="RefSeq" id="WP_189497773.1">
    <property type="nucleotide sequence ID" value="NZ_BMZH01000007.1"/>
</dbReference>
<reference evidence="1" key="1">
    <citation type="journal article" date="2014" name="Int. J. Syst. Evol. Microbiol.">
        <title>Complete genome sequence of Corynebacterium casei LMG S-19264T (=DSM 44701T), isolated from a smear-ripened cheese.</title>
        <authorList>
            <consortium name="US DOE Joint Genome Institute (JGI-PGF)"/>
            <person name="Walter F."/>
            <person name="Albersmeier A."/>
            <person name="Kalinowski J."/>
            <person name="Ruckert C."/>
        </authorList>
    </citation>
    <scope>NUCLEOTIDE SEQUENCE</scope>
    <source>
        <strain evidence="1">KCTC 32513</strain>
    </source>
</reference>
<dbReference type="InterPro" id="IPR027417">
    <property type="entry name" value="P-loop_NTPase"/>
</dbReference>
<gene>
    <name evidence="1" type="ORF">GCM10009069_18790</name>
</gene>
<protein>
    <submittedName>
        <fullName evidence="1">Uncharacterized protein</fullName>
    </submittedName>
</protein>
<sequence length="248" mass="26423">MRARPPATLNNLANKPLPLAPSYVPAGRLVGVLCAADEPSCHAQMLSATLRLAREAASRGETVLLLDGTDGALMEAAGVLYSRTLDDFIDGRCELRDALFVTSNEHFSAGVINPDRLSDTLGTMAGLSLAYDWVFTVGPAGLSSAQASLAAGSDICLLGYDTRVDGFMRAYWTVDAVRRRNRLWDPVTISLGPLEDAAITALMLRDVVRDHLGAPTPYGGHAMDAGLPVSVLDKMRGITDRARIARTG</sequence>
<proteinExistence type="predicted"/>
<dbReference type="Proteomes" id="UP000634004">
    <property type="component" value="Unassembled WGS sequence"/>
</dbReference>
<reference evidence="1" key="2">
    <citation type="submission" date="2020-09" db="EMBL/GenBank/DDBJ databases">
        <authorList>
            <person name="Sun Q."/>
            <person name="Kim S."/>
        </authorList>
    </citation>
    <scope>NUCLEOTIDE SEQUENCE</scope>
    <source>
        <strain evidence="1">KCTC 32513</strain>
    </source>
</reference>
<comment type="caution">
    <text evidence="1">The sequence shown here is derived from an EMBL/GenBank/DDBJ whole genome shotgun (WGS) entry which is preliminary data.</text>
</comment>
<evidence type="ECO:0000313" key="2">
    <source>
        <dbReference type="Proteomes" id="UP000634004"/>
    </source>
</evidence>
<keyword evidence="2" id="KW-1185">Reference proteome</keyword>
<dbReference type="EMBL" id="BMZH01000007">
    <property type="protein sequence ID" value="GHA96079.1"/>
    <property type="molecule type" value="Genomic_DNA"/>
</dbReference>
<dbReference type="SUPFAM" id="SSF52540">
    <property type="entry name" value="P-loop containing nucleoside triphosphate hydrolases"/>
    <property type="match status" value="1"/>
</dbReference>
<organism evidence="1 2">
    <name type="scientific">Algimonas arctica</name>
    <dbReference type="NCBI Taxonomy" id="1479486"/>
    <lineage>
        <taxon>Bacteria</taxon>
        <taxon>Pseudomonadati</taxon>
        <taxon>Pseudomonadota</taxon>
        <taxon>Alphaproteobacteria</taxon>
        <taxon>Maricaulales</taxon>
        <taxon>Robiginitomaculaceae</taxon>
        <taxon>Algimonas</taxon>
    </lineage>
</organism>
<evidence type="ECO:0000313" key="1">
    <source>
        <dbReference type="EMBL" id="GHA96079.1"/>
    </source>
</evidence>
<dbReference type="AlphaFoldDB" id="A0A8J3CQE2"/>
<dbReference type="Gene3D" id="3.40.50.300">
    <property type="entry name" value="P-loop containing nucleotide triphosphate hydrolases"/>
    <property type="match status" value="1"/>
</dbReference>